<reference evidence="1 2" key="2">
    <citation type="journal article" date="2015" name="PLoS Genet.">
        <title>Common Cell Shape Evolution of Two Nasopharyngeal Pathogens.</title>
        <authorList>
            <person name="Veyrier F.J."/>
            <person name="Biais N."/>
            <person name="Morales P."/>
            <person name="Belkacem N."/>
            <person name="Guilhen C."/>
            <person name="Ranjeva S."/>
            <person name="Sismeiro O."/>
            <person name="Pehau-Arnaudet G."/>
            <person name="Rocha E.P."/>
            <person name="Werts C."/>
            <person name="Taha M.K."/>
            <person name="Boneca I.G."/>
        </authorList>
    </citation>
    <scope>NUCLEOTIDE SEQUENCE [LARGE SCALE GENOMIC DNA]</scope>
    <source>
        <strain evidence="1 2">ATCC 29315</strain>
    </source>
</reference>
<sequence>MIFRNSSFAPTSAIGISFTPSGLPFGARSSRLLKLPPPLALRNSCFTSAQPASSILSSVAYRINPACEPLR</sequence>
<name>A0A0B5CHK4_NEIEG</name>
<dbReference type="EMBL" id="CP007726">
    <property type="protein sequence ID" value="AJE18512.1"/>
    <property type="molecule type" value="Genomic_DNA"/>
</dbReference>
<protein>
    <submittedName>
        <fullName evidence="1">Uncharacterized protein</fullName>
    </submittedName>
</protein>
<dbReference type="AlphaFoldDB" id="A0A0B5CHK4"/>
<gene>
    <name evidence="1" type="ORF">NELON_06145</name>
</gene>
<evidence type="ECO:0000313" key="2">
    <source>
        <dbReference type="Proteomes" id="UP000031392"/>
    </source>
</evidence>
<organism evidence="1 2">
    <name type="scientific">Neisseria elongata subsp. glycolytica ATCC 29315</name>
    <dbReference type="NCBI Taxonomy" id="546263"/>
    <lineage>
        <taxon>Bacteria</taxon>
        <taxon>Pseudomonadati</taxon>
        <taxon>Pseudomonadota</taxon>
        <taxon>Betaproteobacteria</taxon>
        <taxon>Neisseriales</taxon>
        <taxon>Neisseriaceae</taxon>
        <taxon>Neisseria</taxon>
    </lineage>
</organism>
<dbReference type="Proteomes" id="UP000031392">
    <property type="component" value="Chromosome"/>
</dbReference>
<reference evidence="2" key="1">
    <citation type="submission" date="2014-05" db="EMBL/GenBank/DDBJ databases">
        <title>Complete Genome sequence of Neisseria elongata subsp. glycolytica.</title>
        <authorList>
            <person name="Veyrier F.J."/>
            <person name="Taha M.-K."/>
        </authorList>
    </citation>
    <scope>NUCLEOTIDE SEQUENCE [LARGE SCALE GENOMIC DNA]</scope>
    <source>
        <strain evidence="2">ATCC 29315</strain>
    </source>
</reference>
<dbReference type="HOGENOM" id="CLU_2617365_0_0_4"/>
<proteinExistence type="predicted"/>
<dbReference type="KEGG" id="nel:NELON_06145"/>
<accession>A0A0B5CHK4</accession>
<keyword evidence="2" id="KW-1185">Reference proteome</keyword>
<evidence type="ECO:0000313" key="1">
    <source>
        <dbReference type="EMBL" id="AJE18512.1"/>
    </source>
</evidence>